<evidence type="ECO:0000313" key="1">
    <source>
        <dbReference type="EMBL" id="ANY82768.1"/>
    </source>
</evidence>
<keyword evidence="1" id="KW-0614">Plasmid</keyword>
<proteinExistence type="predicted"/>
<dbReference type="KEGG" id="moc:BB934_31485"/>
<dbReference type="EMBL" id="CP016617">
    <property type="protein sequence ID" value="ANY82768.1"/>
    <property type="molecule type" value="Genomic_DNA"/>
</dbReference>
<protein>
    <submittedName>
        <fullName evidence="1">Uncharacterized protein</fullName>
    </submittedName>
</protein>
<dbReference type="AlphaFoldDB" id="A0A1B2ES25"/>
<organism evidence="1">
    <name type="scientific">Microvirga ossetica</name>
    <dbReference type="NCBI Taxonomy" id="1882682"/>
    <lineage>
        <taxon>Bacteria</taxon>
        <taxon>Pseudomonadati</taxon>
        <taxon>Pseudomonadota</taxon>
        <taxon>Alphaproteobacteria</taxon>
        <taxon>Hyphomicrobiales</taxon>
        <taxon>Methylobacteriaceae</taxon>
        <taxon>Microvirga</taxon>
    </lineage>
</organism>
<sequence length="65" mass="7553">MLIFETCKEFTMFTLKRLSCLVLGHQWLAQEQADLLNHRPIRVPAVSSQVCKRCGAERQFICDLE</sequence>
<geneLocation type="plasmid" evidence="1">
    <name>unnamed1</name>
</geneLocation>
<gene>
    <name evidence="1" type="ORF">BB934_31485</name>
</gene>
<name>A0A1B2ES25_9HYPH</name>
<reference evidence="1" key="1">
    <citation type="submission" date="2016-07" db="EMBL/GenBank/DDBJ databases">
        <title>Microvirga ossetica sp. nov. a new species of rhizobia isolated from root nodules of the legume species Vicia alpestris Steven originated from North Ossetia region in the Caucasus.</title>
        <authorList>
            <person name="Safronova V.I."/>
            <person name="Kuznetsova I.G."/>
            <person name="Sazanova A.L."/>
            <person name="Belimov A."/>
            <person name="Andronov E."/>
            <person name="Osledkin Y.S."/>
            <person name="Onishchuk O.P."/>
            <person name="Kurchak O.N."/>
            <person name="Shaposhnikov A.I."/>
            <person name="Willems A."/>
            <person name="Tikhonovich I.A."/>
        </authorList>
    </citation>
    <scope>NUCLEOTIDE SEQUENCE [LARGE SCALE GENOMIC DNA]</scope>
    <source>
        <strain evidence="1">V5/3M</strain>
        <plasmid evidence="1">unnamed1</plasmid>
    </source>
</reference>
<accession>A0A1B2ES25</accession>